<gene>
    <name evidence="3" type="ORF">ONZ51_g7761</name>
</gene>
<name>A0AAD7TS36_9APHY</name>
<dbReference type="Gene3D" id="1.10.600.10">
    <property type="entry name" value="Farnesyl Diphosphate Synthase"/>
    <property type="match status" value="1"/>
</dbReference>
<evidence type="ECO:0008006" key="5">
    <source>
        <dbReference type="Google" id="ProtNLM"/>
    </source>
</evidence>
<evidence type="ECO:0000256" key="2">
    <source>
        <dbReference type="ARBA" id="ARBA00023239"/>
    </source>
</evidence>
<dbReference type="Proteomes" id="UP001215151">
    <property type="component" value="Unassembled WGS sequence"/>
</dbReference>
<evidence type="ECO:0000313" key="4">
    <source>
        <dbReference type="Proteomes" id="UP001215151"/>
    </source>
</evidence>
<dbReference type="Pfam" id="PF06330">
    <property type="entry name" value="TRI5"/>
    <property type="match status" value="1"/>
</dbReference>
<comment type="similarity">
    <text evidence="1">Belongs to the trichodiene synthase family.</text>
</comment>
<comment type="caution">
    <text evidence="3">The sequence shown here is derived from an EMBL/GenBank/DDBJ whole genome shotgun (WGS) entry which is preliminary data.</text>
</comment>
<dbReference type="EMBL" id="JAPEVG010000216">
    <property type="protein sequence ID" value="KAJ8473621.1"/>
    <property type="molecule type" value="Genomic_DNA"/>
</dbReference>
<reference evidence="3" key="1">
    <citation type="submission" date="2022-11" db="EMBL/GenBank/DDBJ databases">
        <title>Genome Sequence of Cubamyces cubensis.</title>
        <authorList>
            <person name="Buettner E."/>
        </authorList>
    </citation>
    <scope>NUCLEOTIDE SEQUENCE</scope>
    <source>
        <strain evidence="3">MPL-01</strain>
    </source>
</reference>
<dbReference type="GO" id="GO:0016838">
    <property type="term" value="F:carbon-oxygen lyase activity, acting on phosphates"/>
    <property type="evidence" value="ECO:0007669"/>
    <property type="project" value="InterPro"/>
</dbReference>
<dbReference type="SUPFAM" id="SSF48576">
    <property type="entry name" value="Terpenoid synthases"/>
    <property type="match status" value="1"/>
</dbReference>
<keyword evidence="4" id="KW-1185">Reference proteome</keyword>
<sequence length="345" mass="38871">MDHTTGDIARGVHVASSAGVERPGSLYLPSGGIQSASPASEETKWILRDFLARMGYCSPDTPANATLRSEVAAEIASWNARLDPAFVKATIDTSCSIAESAYGHTPYKHQLLIAIYTAFVAYVDDLGQHNIEALGQVVRWFVARDELPDPVLKRMLLQFEDMYEYYPRFSADAINTSTLEALLGMYIECVSKDMVVVARATLYPSFLRLKTGIGTGFGLFNFIKDWRDPSDNYYLQLIPAIEQYINAINDILSFYKETLQGETDTYIHLRAAAEQKEPMTVLRELVEETLDNIRNIEVLTSTDQELADICRRHLMGYVEFHFRAKRYRLTELHVDCQVEGTPISA</sequence>
<proteinExistence type="inferred from homology"/>
<organism evidence="3 4">
    <name type="scientific">Trametes cubensis</name>
    <dbReference type="NCBI Taxonomy" id="1111947"/>
    <lineage>
        <taxon>Eukaryota</taxon>
        <taxon>Fungi</taxon>
        <taxon>Dikarya</taxon>
        <taxon>Basidiomycota</taxon>
        <taxon>Agaricomycotina</taxon>
        <taxon>Agaricomycetes</taxon>
        <taxon>Polyporales</taxon>
        <taxon>Polyporaceae</taxon>
        <taxon>Trametes</taxon>
    </lineage>
</organism>
<evidence type="ECO:0000256" key="1">
    <source>
        <dbReference type="ARBA" id="ARBA00007946"/>
    </source>
</evidence>
<dbReference type="AlphaFoldDB" id="A0AAD7TS36"/>
<dbReference type="SFLD" id="SFLDG01021">
    <property type="entry name" value="Trichodiene_Synthase_Like"/>
    <property type="match status" value="1"/>
</dbReference>
<accession>A0AAD7TS36</accession>
<keyword evidence="2" id="KW-0456">Lyase</keyword>
<dbReference type="SFLD" id="SFLDS00005">
    <property type="entry name" value="Isoprenoid_Synthase_Type_I"/>
    <property type="match status" value="1"/>
</dbReference>
<dbReference type="InterPro" id="IPR024652">
    <property type="entry name" value="Trichodiene_synth"/>
</dbReference>
<dbReference type="InterPro" id="IPR008949">
    <property type="entry name" value="Isoprenoid_synthase_dom_sf"/>
</dbReference>
<evidence type="ECO:0000313" key="3">
    <source>
        <dbReference type="EMBL" id="KAJ8473621.1"/>
    </source>
</evidence>
<protein>
    <recommendedName>
        <fullName evidence="5">Terpenoid synthase</fullName>
    </recommendedName>
</protein>